<accession>A0ABQ2YXV2</accession>
<evidence type="ECO:0000256" key="7">
    <source>
        <dbReference type="ARBA" id="ARBA00022605"/>
    </source>
</evidence>
<protein>
    <recommendedName>
        <fullName evidence="6 15">Anthranilate synthase component 1</fullName>
        <ecNumber evidence="5 15">4.1.3.27</ecNumber>
    </recommendedName>
</protein>
<proteinExistence type="inferred from homology"/>
<evidence type="ECO:0000259" key="16">
    <source>
        <dbReference type="Pfam" id="PF00425"/>
    </source>
</evidence>
<evidence type="ECO:0000256" key="9">
    <source>
        <dbReference type="ARBA" id="ARBA00022822"/>
    </source>
</evidence>
<dbReference type="PANTHER" id="PTHR11236:SF48">
    <property type="entry name" value="ISOCHORISMATE SYNTHASE MENF"/>
    <property type="match status" value="1"/>
</dbReference>
<dbReference type="Proteomes" id="UP000653056">
    <property type="component" value="Unassembled WGS sequence"/>
</dbReference>
<dbReference type="Pfam" id="PF04715">
    <property type="entry name" value="Anth_synt_I_N"/>
    <property type="match status" value="1"/>
</dbReference>
<evidence type="ECO:0000259" key="17">
    <source>
        <dbReference type="Pfam" id="PF04715"/>
    </source>
</evidence>
<evidence type="ECO:0000256" key="15">
    <source>
        <dbReference type="RuleBase" id="RU364045"/>
    </source>
</evidence>
<keyword evidence="12 15" id="KW-0456">Lyase</keyword>
<feature type="domain" description="Anthranilate synthase component I N-terminal" evidence="17">
    <location>
        <begin position="27"/>
        <end position="173"/>
    </location>
</feature>
<feature type="domain" description="Chorismate-utilising enzyme C-terminal" evidence="16">
    <location>
        <begin position="227"/>
        <end position="480"/>
    </location>
</feature>
<comment type="catalytic activity">
    <reaction evidence="14 15">
        <text>chorismate + L-glutamine = anthranilate + pyruvate + L-glutamate + H(+)</text>
        <dbReference type="Rhea" id="RHEA:21732"/>
        <dbReference type="ChEBI" id="CHEBI:15361"/>
        <dbReference type="ChEBI" id="CHEBI:15378"/>
        <dbReference type="ChEBI" id="CHEBI:16567"/>
        <dbReference type="ChEBI" id="CHEBI:29748"/>
        <dbReference type="ChEBI" id="CHEBI:29985"/>
        <dbReference type="ChEBI" id="CHEBI:58359"/>
        <dbReference type="EC" id="4.1.3.27"/>
    </reaction>
</comment>
<evidence type="ECO:0000256" key="2">
    <source>
        <dbReference type="ARBA" id="ARBA00004873"/>
    </source>
</evidence>
<keyword evidence="9 15" id="KW-0822">Tryptophan biosynthesis</keyword>
<reference evidence="19" key="1">
    <citation type="journal article" date="2019" name="Int. J. Syst. Evol. Microbiol.">
        <title>The Global Catalogue of Microorganisms (GCM) 10K type strain sequencing project: providing services to taxonomists for standard genome sequencing and annotation.</title>
        <authorList>
            <consortium name="The Broad Institute Genomics Platform"/>
            <consortium name="The Broad Institute Genome Sequencing Center for Infectious Disease"/>
            <person name="Wu L."/>
            <person name="Ma J."/>
        </authorList>
    </citation>
    <scope>NUCLEOTIDE SEQUENCE [LARGE SCALE GENOMIC DNA]</scope>
    <source>
        <strain evidence="19">KCTC 22228</strain>
    </source>
</reference>
<comment type="subunit">
    <text evidence="4 15">Heterotetramer consisting of two non-identical subunits: a beta subunit (TrpG) and a large alpha subunit (TrpE).</text>
</comment>
<comment type="caution">
    <text evidence="18">The sequence shown here is derived from an EMBL/GenBank/DDBJ whole genome shotgun (WGS) entry which is preliminary data.</text>
</comment>
<dbReference type="InterPro" id="IPR006805">
    <property type="entry name" value="Anth_synth_I_N"/>
</dbReference>
<gene>
    <name evidence="15" type="primary">trpE</name>
    <name evidence="18" type="ORF">GCM10007160_24490</name>
</gene>
<evidence type="ECO:0000313" key="18">
    <source>
        <dbReference type="EMBL" id="GGX96111.1"/>
    </source>
</evidence>
<evidence type="ECO:0000256" key="12">
    <source>
        <dbReference type="ARBA" id="ARBA00023239"/>
    </source>
</evidence>
<evidence type="ECO:0000256" key="11">
    <source>
        <dbReference type="ARBA" id="ARBA00023141"/>
    </source>
</evidence>
<keyword evidence="8 15" id="KW-0479">Metal-binding</keyword>
<dbReference type="SUPFAM" id="SSF56322">
    <property type="entry name" value="ADC synthase"/>
    <property type="match status" value="1"/>
</dbReference>
<evidence type="ECO:0000256" key="4">
    <source>
        <dbReference type="ARBA" id="ARBA00011575"/>
    </source>
</evidence>
<comment type="function">
    <text evidence="13 15">Part of a heterotetrameric complex that catalyzes the two-step biosynthesis of anthranilate, an intermediate in the biosynthesis of L-tryptophan. In the first step, the glutamine-binding beta subunit (TrpG) of anthranilate synthase (AS) provides the glutamine amidotransferase activity which generates ammonia as a substrate that, along with chorismate, is used in the second step, catalyzed by the large alpha subunit of AS (TrpE) to produce anthranilate. In the absence of TrpG, TrpE can synthesize anthranilate directly from chorismate and high concentrations of ammonia.</text>
</comment>
<dbReference type="Pfam" id="PF00425">
    <property type="entry name" value="Chorismate_bind"/>
    <property type="match status" value="1"/>
</dbReference>
<evidence type="ECO:0000256" key="3">
    <source>
        <dbReference type="ARBA" id="ARBA00009562"/>
    </source>
</evidence>
<keyword evidence="11 15" id="KW-0057">Aromatic amino acid biosynthesis</keyword>
<evidence type="ECO:0000256" key="10">
    <source>
        <dbReference type="ARBA" id="ARBA00022842"/>
    </source>
</evidence>
<evidence type="ECO:0000256" key="8">
    <source>
        <dbReference type="ARBA" id="ARBA00022723"/>
    </source>
</evidence>
<sequence length="499" mass="55488">MMTPERFAELAQAGYNRIPVTREVLADLDTPLSTYLKLANAPWTFLLESVQGGEKWGRYSIIGLPCNERIEVRGFEVRHVIDGECQETITVDDPLAWVETFQHRFQVPRLDDQPRFDGGLVGYFGYDTIRYIEPRLRGPHVETKPDPLGVPDILLLVCNDLVVFDNLSGRLTLWTHVDPSESEAFERAKVRLERLEGQLRSATLNTASSGTGRSAVEEGHFTSGFTEEGFKAAVEKIKEYVLAGDVMQCVPSQRMSIPYQAPPLDLYRALRSLNPSPYMFFFNLGDHQVVGSSPEILTRLEEGEVTVRPIAGTRVRGRTEDEDRALEVDLLSDPKEIAEHLMLIDLGRNDVGRISETGSVKVTDQMVVERYSHVMHIVSNVTGRLKPGLSAMDVLRATFPAGTLSGAPKIRAMEIIDELEPVKRGIYSGAVGYLSWHGNMDTAIAIRTAVIKDGELHVQAGAGIVADSVPEMEWQETLNKGRALFRAVAMAERGLDNLE</sequence>
<comment type="similarity">
    <text evidence="3 15">Belongs to the anthranilate synthase component I family.</text>
</comment>
<evidence type="ECO:0000313" key="19">
    <source>
        <dbReference type="Proteomes" id="UP000653056"/>
    </source>
</evidence>
<dbReference type="PRINTS" id="PR00095">
    <property type="entry name" value="ANTSNTHASEI"/>
</dbReference>
<dbReference type="PANTHER" id="PTHR11236">
    <property type="entry name" value="AMINOBENZOATE/ANTHRANILATE SYNTHASE"/>
    <property type="match status" value="1"/>
</dbReference>
<dbReference type="InterPro" id="IPR015890">
    <property type="entry name" value="Chorismate_C"/>
</dbReference>
<dbReference type="NCBIfam" id="TIGR00564">
    <property type="entry name" value="trpE_most"/>
    <property type="match status" value="1"/>
</dbReference>
<keyword evidence="10 15" id="KW-0460">Magnesium</keyword>
<comment type="pathway">
    <text evidence="2 15">Amino-acid biosynthesis; L-tryptophan biosynthesis; L-tryptophan from chorismate: step 1/5.</text>
</comment>
<organism evidence="18 19">
    <name type="scientific">Litchfieldella qijiaojingensis</name>
    <dbReference type="NCBI Taxonomy" id="980347"/>
    <lineage>
        <taxon>Bacteria</taxon>
        <taxon>Pseudomonadati</taxon>
        <taxon>Pseudomonadota</taxon>
        <taxon>Gammaproteobacteria</taxon>
        <taxon>Oceanospirillales</taxon>
        <taxon>Halomonadaceae</taxon>
        <taxon>Litchfieldella</taxon>
    </lineage>
</organism>
<keyword evidence="19" id="KW-1185">Reference proteome</keyword>
<evidence type="ECO:0000256" key="6">
    <source>
        <dbReference type="ARBA" id="ARBA00020653"/>
    </source>
</evidence>
<evidence type="ECO:0000256" key="1">
    <source>
        <dbReference type="ARBA" id="ARBA00001946"/>
    </source>
</evidence>
<evidence type="ECO:0000256" key="13">
    <source>
        <dbReference type="ARBA" id="ARBA00025634"/>
    </source>
</evidence>
<evidence type="ECO:0000256" key="14">
    <source>
        <dbReference type="ARBA" id="ARBA00047683"/>
    </source>
</evidence>
<evidence type="ECO:0000256" key="5">
    <source>
        <dbReference type="ARBA" id="ARBA00012266"/>
    </source>
</evidence>
<dbReference type="EC" id="4.1.3.27" evidence="5 15"/>
<name>A0ABQ2YXV2_9GAMM</name>
<keyword evidence="7 15" id="KW-0028">Amino-acid biosynthesis</keyword>
<dbReference type="Gene3D" id="3.60.120.10">
    <property type="entry name" value="Anthranilate synthase"/>
    <property type="match status" value="1"/>
</dbReference>
<dbReference type="InterPro" id="IPR019999">
    <property type="entry name" value="Anth_synth_I-like"/>
</dbReference>
<dbReference type="EMBL" id="BMXS01000012">
    <property type="protein sequence ID" value="GGX96111.1"/>
    <property type="molecule type" value="Genomic_DNA"/>
</dbReference>
<comment type="cofactor">
    <cofactor evidence="1 15">
        <name>Mg(2+)</name>
        <dbReference type="ChEBI" id="CHEBI:18420"/>
    </cofactor>
</comment>
<dbReference type="InterPro" id="IPR005256">
    <property type="entry name" value="Anth_synth_I_PabB"/>
</dbReference>
<dbReference type="InterPro" id="IPR005801">
    <property type="entry name" value="ADC_synthase"/>
</dbReference>